<evidence type="ECO:0000313" key="2">
    <source>
        <dbReference type="Proteomes" id="UP000448877"/>
    </source>
</evidence>
<sequence>MKTLIKYLVAALVVIMVSCDDTEQLIYEQPNSFTLTLNQEDELKVEIQTGEKIGINGTEYSVLSNACVSMYDVPVANQYLIYYPANAQLSGNNLDYSLPTVQTYTQGAIDQSACPLYCLTDNDGLNNMKMNAACGGLKLIVPANEDFASLTSVTFESKNDMLAGDVRVDATTGQVTFLENTSKTLMLKGDINISEGQELYLALPPMALSSTLDITLVSPKGMGTCSVDLNGKSIERGKVLSVALESIEWVSVTNYYGKANSIIVAPGTTSVTVDCTPYYTTSLKYTYENHASDDSRLARSAKLLWNDVSTDFISNVSLSSDRKSFTATLNGQPGNAVVAIYDMEDADAEDATILWSYHIWVTDVADQPFGVNSKGNSYTVMDRNLGAVSATPGDAGAIGLLYQWGRKDPFVTTSEIGKNTEAEMYDQSGVVSLKIESGSEERGTVAYSVRNPATYIKYSRSKSNVSAPPYYYSYDWLYWGDNALWGNPEGYDYPSVASIQKSVYDPCPEGYMVAPRDTWLNSSSSTSGIEASVFLSTSNWDAENLGYSLNYNGQELWYPLGGLRNRKTGKLQDAEKSGYYWQSTASASNGADASYMNVGKDKVDTAGKNSRANAFSVRCVKVD</sequence>
<dbReference type="RefSeq" id="WP_060407528.1">
    <property type="nucleotide sequence ID" value="NZ_CABMLT010000002.1"/>
</dbReference>
<dbReference type="PROSITE" id="PS51257">
    <property type="entry name" value="PROKAR_LIPOPROTEIN"/>
    <property type="match status" value="1"/>
</dbReference>
<name>A0A108TGN6_9BACE</name>
<protein>
    <recommendedName>
        <fullName evidence="3">Fibrobacter succinogenes major paralogous domain-containing protein</fullName>
    </recommendedName>
</protein>
<evidence type="ECO:0008006" key="3">
    <source>
        <dbReference type="Google" id="ProtNLM"/>
    </source>
</evidence>
<dbReference type="EMBL" id="VVYV01000007">
    <property type="protein sequence ID" value="KAA5421542.1"/>
    <property type="molecule type" value="Genomic_DNA"/>
</dbReference>
<dbReference type="Proteomes" id="UP000448877">
    <property type="component" value="Unassembled WGS sequence"/>
</dbReference>
<gene>
    <name evidence="1" type="ORF">F2Y81_06575</name>
</gene>
<comment type="caution">
    <text evidence="1">The sequence shown here is derived from an EMBL/GenBank/DDBJ whole genome shotgun (WGS) entry which is preliminary data.</text>
</comment>
<reference evidence="1 2" key="1">
    <citation type="journal article" date="2019" name="Nat. Med.">
        <title>A library of human gut bacterial isolates paired with longitudinal multiomics data enables mechanistic microbiome research.</title>
        <authorList>
            <person name="Poyet M."/>
            <person name="Groussin M."/>
            <person name="Gibbons S.M."/>
            <person name="Avila-Pacheco J."/>
            <person name="Jiang X."/>
            <person name="Kearney S.M."/>
            <person name="Perrotta A.R."/>
            <person name="Berdy B."/>
            <person name="Zhao S."/>
            <person name="Lieberman T.D."/>
            <person name="Swanson P.K."/>
            <person name="Smith M."/>
            <person name="Roesemann S."/>
            <person name="Alexander J.E."/>
            <person name="Rich S.A."/>
            <person name="Livny J."/>
            <person name="Vlamakis H."/>
            <person name="Clish C."/>
            <person name="Bullock K."/>
            <person name="Deik A."/>
            <person name="Scott J."/>
            <person name="Pierce K.A."/>
            <person name="Xavier R.J."/>
            <person name="Alm E.J."/>
        </authorList>
    </citation>
    <scope>NUCLEOTIDE SEQUENCE [LARGE SCALE GENOMIC DNA]</scope>
    <source>
        <strain evidence="1 2">BIOML-A6</strain>
    </source>
</reference>
<evidence type="ECO:0000313" key="1">
    <source>
        <dbReference type="EMBL" id="KAA5421542.1"/>
    </source>
</evidence>
<accession>A0A108TGN6</accession>
<dbReference type="AlphaFoldDB" id="A0A108TGN6"/>
<proteinExistence type="predicted"/>
<organism evidence="1 2">
    <name type="scientific">Bacteroides cellulosilyticus</name>
    <dbReference type="NCBI Taxonomy" id="246787"/>
    <lineage>
        <taxon>Bacteria</taxon>
        <taxon>Pseudomonadati</taxon>
        <taxon>Bacteroidota</taxon>
        <taxon>Bacteroidia</taxon>
        <taxon>Bacteroidales</taxon>
        <taxon>Bacteroidaceae</taxon>
        <taxon>Bacteroides</taxon>
    </lineage>
</organism>